<dbReference type="SMART" id="SM01301">
    <property type="entry name" value="PTPlike_phytase"/>
    <property type="match status" value="1"/>
</dbReference>
<dbReference type="InterPro" id="IPR029023">
    <property type="entry name" value="Tensin_phosphatase"/>
</dbReference>
<dbReference type="GO" id="GO:0004725">
    <property type="term" value="F:protein tyrosine phosphatase activity"/>
    <property type="evidence" value="ECO:0007669"/>
    <property type="project" value="UniProtKB-EC"/>
</dbReference>
<dbReference type="GO" id="GO:0004722">
    <property type="term" value="F:protein serine/threonine phosphatase activity"/>
    <property type="evidence" value="ECO:0007669"/>
    <property type="project" value="UniProtKB-EC"/>
</dbReference>
<comment type="catalytic activity">
    <reaction evidence="17">
        <text>O-phospho-L-seryl-[protein] + H2O = L-seryl-[protein] + phosphate</text>
        <dbReference type="Rhea" id="RHEA:20629"/>
        <dbReference type="Rhea" id="RHEA-COMP:9863"/>
        <dbReference type="Rhea" id="RHEA-COMP:11604"/>
        <dbReference type="ChEBI" id="CHEBI:15377"/>
        <dbReference type="ChEBI" id="CHEBI:29999"/>
        <dbReference type="ChEBI" id="CHEBI:43474"/>
        <dbReference type="ChEBI" id="CHEBI:83421"/>
        <dbReference type="EC" id="3.1.3.16"/>
    </reaction>
    <physiologicalReaction direction="left-to-right" evidence="17">
        <dbReference type="Rhea" id="RHEA:20630"/>
    </physiologicalReaction>
</comment>
<keyword evidence="7 24" id="KW-0378">Hydrolase</keyword>
<keyword evidence="25" id="KW-1185">Reference proteome</keyword>
<dbReference type="GO" id="GO:0051896">
    <property type="term" value="P:regulation of phosphatidylinositol 3-kinase/protein kinase B signal transduction"/>
    <property type="evidence" value="ECO:0007669"/>
    <property type="project" value="TreeGrafter"/>
</dbReference>
<proteinExistence type="inferred from homology"/>
<dbReference type="GO" id="GO:0050793">
    <property type="term" value="P:regulation of developmental process"/>
    <property type="evidence" value="ECO:0007669"/>
    <property type="project" value="UniProtKB-ARBA"/>
</dbReference>
<gene>
    <name evidence="24" type="ORF">LSAA_15127</name>
</gene>
<feature type="domain" description="C2 tensin-type" evidence="23">
    <location>
        <begin position="290"/>
        <end position="461"/>
    </location>
</feature>
<dbReference type="InterPro" id="IPR014020">
    <property type="entry name" value="Tensin_C2-dom"/>
</dbReference>
<dbReference type="PANTHER" id="PTHR12305">
    <property type="entry name" value="PHOSPHATASE WITH HOMOLOGY TO TENSIN"/>
    <property type="match status" value="1"/>
</dbReference>
<comment type="catalytic activity">
    <reaction evidence="11">
        <text>1,2-dioctanoyl-sn-glycero-3-phospho-(1D-myo-inositol-3,4,5-trisphosphate) + H2O = 1,2-dioctanoyl-sn-glycero-3-phospho-(1D-myo-inositol-4,5-bisphosphate) + phosphate</text>
        <dbReference type="Rhea" id="RHEA:43552"/>
        <dbReference type="ChEBI" id="CHEBI:15377"/>
        <dbReference type="ChEBI" id="CHEBI:43474"/>
        <dbReference type="ChEBI" id="CHEBI:83416"/>
        <dbReference type="ChEBI" id="CHEBI:83419"/>
    </reaction>
    <physiologicalReaction direction="left-to-right" evidence="11">
        <dbReference type="Rhea" id="RHEA:43553"/>
    </physiologicalReaction>
</comment>
<dbReference type="InterPro" id="IPR051281">
    <property type="entry name" value="Dual-spec_lipid-protein_phosph"/>
</dbReference>
<keyword evidence="9" id="KW-0443">Lipid metabolism</keyword>
<dbReference type="InterPro" id="IPR000387">
    <property type="entry name" value="Tyr_Pase_dom"/>
</dbReference>
<accession>A0A7R8D617</accession>
<feature type="domain" description="Tyrosine specific protein phosphatases" evidence="21">
    <location>
        <begin position="221"/>
        <end position="259"/>
    </location>
</feature>
<evidence type="ECO:0000256" key="10">
    <source>
        <dbReference type="ARBA" id="ARBA00034256"/>
    </source>
</evidence>
<comment type="catalytic activity">
    <reaction evidence="10">
        <text>1,2-dihexadecanoyl-sn-glycero-3-phospho-(1D-myo-inositol-3,4,5-trisphosphate) + H2O = 1,2-dihexadecanoyl-sn-glycero-3-phospho-(1D-myo-inositol-4,5-bisphosphate) + phosphate</text>
        <dbReference type="Rhea" id="RHEA:43560"/>
        <dbReference type="ChEBI" id="CHEBI:15377"/>
        <dbReference type="ChEBI" id="CHEBI:43474"/>
        <dbReference type="ChEBI" id="CHEBI:83420"/>
        <dbReference type="ChEBI" id="CHEBI:83423"/>
    </reaction>
    <physiologicalReaction direction="left-to-right" evidence="10">
        <dbReference type="Rhea" id="RHEA:43561"/>
    </physiologicalReaction>
</comment>
<dbReference type="GO" id="GO:0005829">
    <property type="term" value="C:cytosol"/>
    <property type="evidence" value="ECO:0007669"/>
    <property type="project" value="TreeGrafter"/>
</dbReference>
<dbReference type="PROSITE" id="PS00383">
    <property type="entry name" value="TYR_PHOSPHATASE_1"/>
    <property type="match status" value="1"/>
</dbReference>
<evidence type="ECO:0000256" key="7">
    <source>
        <dbReference type="ARBA" id="ARBA00022801"/>
    </source>
</evidence>
<dbReference type="GO" id="GO:0048870">
    <property type="term" value="P:cell motility"/>
    <property type="evidence" value="ECO:0007669"/>
    <property type="project" value="TreeGrafter"/>
</dbReference>
<feature type="compositionally biased region" description="Basic and acidic residues" evidence="20">
    <location>
        <begin position="84"/>
        <end position="94"/>
    </location>
</feature>
<evidence type="ECO:0000256" key="2">
    <source>
        <dbReference type="ARBA" id="ARBA00007881"/>
    </source>
</evidence>
<dbReference type="GO" id="GO:0005634">
    <property type="term" value="C:nucleus"/>
    <property type="evidence" value="ECO:0007669"/>
    <property type="project" value="TreeGrafter"/>
</dbReference>
<dbReference type="GO" id="GO:0016314">
    <property type="term" value="F:phosphatidylinositol-3,4,5-trisphosphate 3-phosphatase activity"/>
    <property type="evidence" value="ECO:0007669"/>
    <property type="project" value="UniProtKB-EC"/>
</dbReference>
<name>A0A7R8D617_LEPSM</name>
<dbReference type="Gene3D" id="3.90.190.10">
    <property type="entry name" value="Protein tyrosine phosphatase superfamily"/>
    <property type="match status" value="1"/>
</dbReference>
<evidence type="ECO:0000256" key="12">
    <source>
        <dbReference type="ARBA" id="ARBA00034338"/>
    </source>
</evidence>
<comment type="catalytic activity">
    <reaction evidence="14">
        <text>a 1,2-diacyl-sn-glycero-3-phospho-(1D-myo-inositol-3,4,5-trisphosphate) + H2O = a 1,2-diacyl-sn-glycero-3-phospho-(1D-myo-inositol-4,5-bisphosphate) + phosphate</text>
        <dbReference type="Rhea" id="RHEA:25017"/>
        <dbReference type="ChEBI" id="CHEBI:15377"/>
        <dbReference type="ChEBI" id="CHEBI:43474"/>
        <dbReference type="ChEBI" id="CHEBI:57836"/>
        <dbReference type="ChEBI" id="CHEBI:58456"/>
        <dbReference type="EC" id="3.1.3.67"/>
    </reaction>
    <physiologicalReaction direction="left-to-right" evidence="14">
        <dbReference type="Rhea" id="RHEA:25018"/>
    </physiologicalReaction>
</comment>
<dbReference type="Pfam" id="PF22785">
    <property type="entry name" value="Tc-R-P"/>
    <property type="match status" value="1"/>
</dbReference>
<dbReference type="AlphaFoldDB" id="A0A7R8D617"/>
<evidence type="ECO:0000256" key="20">
    <source>
        <dbReference type="SAM" id="MobiDB-lite"/>
    </source>
</evidence>
<evidence type="ECO:0000256" key="15">
    <source>
        <dbReference type="ARBA" id="ARBA00043762"/>
    </source>
</evidence>
<evidence type="ECO:0000256" key="14">
    <source>
        <dbReference type="ARBA" id="ARBA00043760"/>
    </source>
</evidence>
<dbReference type="InterPro" id="IPR029021">
    <property type="entry name" value="Prot-tyrosine_phosphatase-like"/>
</dbReference>
<dbReference type="EC" id="3.1.3.48" evidence="4"/>
<comment type="catalytic activity">
    <reaction evidence="18">
        <text>O-phospho-L-threonyl-[protein] + H2O = L-threonyl-[protein] + phosphate</text>
        <dbReference type="Rhea" id="RHEA:47004"/>
        <dbReference type="Rhea" id="RHEA-COMP:11060"/>
        <dbReference type="Rhea" id="RHEA-COMP:11605"/>
        <dbReference type="ChEBI" id="CHEBI:15377"/>
        <dbReference type="ChEBI" id="CHEBI:30013"/>
        <dbReference type="ChEBI" id="CHEBI:43474"/>
        <dbReference type="ChEBI" id="CHEBI:61977"/>
        <dbReference type="EC" id="3.1.3.16"/>
    </reaction>
    <physiologicalReaction direction="left-to-right" evidence="18">
        <dbReference type="Rhea" id="RHEA:47005"/>
    </physiologicalReaction>
</comment>
<dbReference type="SUPFAM" id="SSF49562">
    <property type="entry name" value="C2 domain (Calcium/lipid-binding domain, CaLB)"/>
    <property type="match status" value="1"/>
</dbReference>
<feature type="compositionally biased region" description="Polar residues" evidence="20">
    <location>
        <begin position="95"/>
        <end position="106"/>
    </location>
</feature>
<evidence type="ECO:0000313" key="24">
    <source>
        <dbReference type="EMBL" id="CAF3040936.1"/>
    </source>
</evidence>
<comment type="catalytic activity">
    <reaction evidence="19">
        <text>O-phospho-L-tyrosyl-[protein] + H2O = L-tyrosyl-[protein] + phosphate</text>
        <dbReference type="Rhea" id="RHEA:10684"/>
        <dbReference type="Rhea" id="RHEA-COMP:10136"/>
        <dbReference type="Rhea" id="RHEA-COMP:20101"/>
        <dbReference type="ChEBI" id="CHEBI:15377"/>
        <dbReference type="ChEBI" id="CHEBI:43474"/>
        <dbReference type="ChEBI" id="CHEBI:46858"/>
        <dbReference type="ChEBI" id="CHEBI:61978"/>
        <dbReference type="EC" id="3.1.3.48"/>
    </reaction>
    <physiologicalReaction direction="left-to-right" evidence="19">
        <dbReference type="Rhea" id="RHEA:10685"/>
    </physiologicalReaction>
</comment>
<evidence type="ECO:0000313" key="25">
    <source>
        <dbReference type="Proteomes" id="UP000675881"/>
    </source>
</evidence>
<dbReference type="EMBL" id="HG994588">
    <property type="protein sequence ID" value="CAF3040936.1"/>
    <property type="molecule type" value="Genomic_DNA"/>
</dbReference>
<evidence type="ECO:0000256" key="4">
    <source>
        <dbReference type="ARBA" id="ARBA00013064"/>
    </source>
</evidence>
<evidence type="ECO:0000256" key="5">
    <source>
        <dbReference type="ARBA" id="ARBA00013081"/>
    </source>
</evidence>
<protein>
    <recommendedName>
        <fullName evidence="12">Phosphatidylinositol 3,4,5-trisphosphate 3-phosphatase and dual-specificity protein phosphatase PTEN</fullName>
        <ecNumber evidence="5">3.1.3.16</ecNumber>
        <ecNumber evidence="4">3.1.3.48</ecNumber>
        <ecNumber evidence="3">3.1.3.67</ecNumber>
    </recommendedName>
    <alternativeName>
        <fullName evidence="16">Inositol polyphosphate 3-phosphatase</fullName>
    </alternativeName>
</protein>
<feature type="compositionally biased region" description="Low complexity" evidence="20">
    <location>
        <begin position="438"/>
        <end position="457"/>
    </location>
</feature>
<evidence type="ECO:0000256" key="3">
    <source>
        <dbReference type="ARBA" id="ARBA00013015"/>
    </source>
</evidence>
<evidence type="ECO:0000256" key="16">
    <source>
        <dbReference type="ARBA" id="ARBA00044309"/>
    </source>
</evidence>
<dbReference type="GO" id="GO:0005886">
    <property type="term" value="C:plasma membrane"/>
    <property type="evidence" value="ECO:0007669"/>
    <property type="project" value="TreeGrafter"/>
</dbReference>
<evidence type="ECO:0000256" key="17">
    <source>
        <dbReference type="ARBA" id="ARBA00047986"/>
    </source>
</evidence>
<dbReference type="PANTHER" id="PTHR12305:SF81">
    <property type="entry name" value="PHOSPHATIDYLINOSITOL 3,4,5-TRISPHOSPHATE 3-PHOSPHATASE AND DUAL-SPECIFICITY PROTEIN PHOSPHATASE PTEN"/>
    <property type="match status" value="1"/>
</dbReference>
<dbReference type="Pfam" id="PF10409">
    <property type="entry name" value="PTEN_C2"/>
    <property type="match status" value="1"/>
</dbReference>
<comment type="catalytic activity">
    <reaction evidence="15">
        <text>1D-myo-inositol 1,3,4,5,6-pentakisphosphate + H2O = 1D-myo-inositol 1,4,5,6-tetrakisphosphate + phosphate</text>
        <dbReference type="Rhea" id="RHEA:77143"/>
        <dbReference type="ChEBI" id="CHEBI:15377"/>
        <dbReference type="ChEBI" id="CHEBI:43474"/>
        <dbReference type="ChEBI" id="CHEBI:57627"/>
        <dbReference type="ChEBI" id="CHEBI:57733"/>
    </reaction>
    <physiologicalReaction direction="left-to-right" evidence="15">
        <dbReference type="Rhea" id="RHEA:77144"/>
    </physiologicalReaction>
</comment>
<evidence type="ECO:0000259" key="21">
    <source>
        <dbReference type="PROSITE" id="PS50056"/>
    </source>
</evidence>
<dbReference type="PROSITE" id="PS51181">
    <property type="entry name" value="PPASE_TENSIN"/>
    <property type="match status" value="1"/>
</dbReference>
<evidence type="ECO:0000256" key="11">
    <source>
        <dbReference type="ARBA" id="ARBA00034268"/>
    </source>
</evidence>
<dbReference type="InterPro" id="IPR016130">
    <property type="entry name" value="Tyr_Pase_AS"/>
</dbReference>
<dbReference type="GO" id="GO:0008285">
    <property type="term" value="P:negative regulation of cell population proliferation"/>
    <property type="evidence" value="ECO:0007669"/>
    <property type="project" value="TreeGrafter"/>
</dbReference>
<keyword evidence="6" id="KW-0963">Cytoplasm</keyword>
<evidence type="ECO:0000259" key="23">
    <source>
        <dbReference type="PROSITE" id="PS51182"/>
    </source>
</evidence>
<evidence type="ECO:0000256" key="6">
    <source>
        <dbReference type="ARBA" id="ARBA00022490"/>
    </source>
</evidence>
<evidence type="ECO:0000256" key="9">
    <source>
        <dbReference type="ARBA" id="ARBA00023098"/>
    </source>
</evidence>
<dbReference type="PROSITE" id="PS50056">
    <property type="entry name" value="TYR_PHOSPHATASE_2"/>
    <property type="match status" value="1"/>
</dbReference>
<dbReference type="GO" id="GO:0043491">
    <property type="term" value="P:phosphatidylinositol 3-kinase/protein kinase B signal transduction"/>
    <property type="evidence" value="ECO:0007669"/>
    <property type="project" value="TreeGrafter"/>
</dbReference>
<dbReference type="Proteomes" id="UP000675881">
    <property type="component" value="Chromosome 9"/>
</dbReference>
<dbReference type="EC" id="3.1.3.16" evidence="5"/>
<dbReference type="GO" id="GO:0042995">
    <property type="term" value="C:cell projection"/>
    <property type="evidence" value="ECO:0007669"/>
    <property type="project" value="TreeGrafter"/>
</dbReference>
<comment type="subcellular location">
    <subcellularLocation>
        <location evidence="1">Cytoplasm</location>
    </subcellularLocation>
</comment>
<sequence>MIREGENKQRATCLGKKKMIILFQRHFSDMTKKKWAERQIRALLVVVVLRGKKRMWKKTSSKATKTAEFSRDWGRRRRSRFGRDETLYKKKGETQQHSTPLENRSTPTHKHTRVIKNHEVVVITHLKLFDRLIAMGYPSEKLEAMFRNSLEEVKQFLDEMHKDHYRIYNLCSERDYDAKKFHGRVVNFPFDDHNPPNFNSIRLFCEDAEKWLLEHKENVCVVHCKAGKGRTGVMICCFLLHSHRRWTANEALAYYGKARTLDSKGVTIPSQKRYISYYYHYLRENLDYLPTPMYLSSVSISSYFPSITTQNNTIYVEVHQMNYKKTEPSTQKIYESKGFNVKRSDHQRLEIPINVAIAGDVKIEFHSKGIPTKKELFHLWFNTAFVEVENELSHFLSKDPLPSFSHPSTNNGGSVDIGHLLKNVSISDDHLLSERLSSDSSHSSTSSNPSENHSSSSFRDKRTKSRRSDERFSVCIHLIKPEKQSSWTPPPGLHPTAVSGGISYSSPESSSPPKKSLLLRMSFNKERMLPREHAFGNSCHIQRRKSDTKHLGNLPWMGIKLYVTRHPSNMILLFRILLNTLLWPINYSLPLLSFIIKIPE</sequence>
<keyword evidence="8" id="KW-0904">Protein phosphatase</keyword>
<dbReference type="InterPro" id="IPR045101">
    <property type="entry name" value="PTP_PTEN"/>
</dbReference>
<evidence type="ECO:0000256" key="8">
    <source>
        <dbReference type="ARBA" id="ARBA00022912"/>
    </source>
</evidence>
<dbReference type="InterPro" id="IPR035892">
    <property type="entry name" value="C2_domain_sf"/>
</dbReference>
<evidence type="ECO:0000259" key="22">
    <source>
        <dbReference type="PROSITE" id="PS51181"/>
    </source>
</evidence>
<comment type="similarity">
    <text evidence="2">Belongs to the PTEN phosphatase protein family.</text>
</comment>
<dbReference type="GO" id="GO:0046856">
    <property type="term" value="P:phosphatidylinositol dephosphorylation"/>
    <property type="evidence" value="ECO:0007669"/>
    <property type="project" value="TreeGrafter"/>
</dbReference>
<dbReference type="OrthoDB" id="16692at2759"/>
<organism evidence="24 25">
    <name type="scientific">Lepeophtheirus salmonis</name>
    <name type="common">Salmon louse</name>
    <name type="synonym">Caligus salmonis</name>
    <dbReference type="NCBI Taxonomy" id="72036"/>
    <lineage>
        <taxon>Eukaryota</taxon>
        <taxon>Metazoa</taxon>
        <taxon>Ecdysozoa</taxon>
        <taxon>Arthropoda</taxon>
        <taxon>Crustacea</taxon>
        <taxon>Multicrustacea</taxon>
        <taxon>Hexanauplia</taxon>
        <taxon>Copepoda</taxon>
        <taxon>Siphonostomatoida</taxon>
        <taxon>Caligidae</taxon>
        <taxon>Lepeophtheirus</taxon>
    </lineage>
</organism>
<dbReference type="SMART" id="SM01326">
    <property type="entry name" value="PTEN_C2"/>
    <property type="match status" value="1"/>
</dbReference>
<dbReference type="EC" id="3.1.3.67" evidence="3"/>
<dbReference type="SUPFAM" id="SSF52799">
    <property type="entry name" value="(Phosphotyrosine protein) phosphatases II"/>
    <property type="match status" value="1"/>
</dbReference>
<evidence type="ECO:0000256" key="13">
    <source>
        <dbReference type="ARBA" id="ARBA00043734"/>
    </source>
</evidence>
<comment type="catalytic activity">
    <reaction evidence="13">
        <text>1D-myo-inositol 1,3,4,5-tetrakisphosphate + H2O = 1D-myo-inositol 1,4,5-trisphosphate + phosphate</text>
        <dbReference type="Rhea" id="RHEA:77155"/>
        <dbReference type="ChEBI" id="CHEBI:15377"/>
        <dbReference type="ChEBI" id="CHEBI:43474"/>
        <dbReference type="ChEBI" id="CHEBI:57895"/>
        <dbReference type="ChEBI" id="CHEBI:203600"/>
    </reaction>
    <physiologicalReaction direction="left-to-right" evidence="13">
        <dbReference type="Rhea" id="RHEA:77156"/>
    </physiologicalReaction>
</comment>
<dbReference type="Gene3D" id="2.60.40.1110">
    <property type="match status" value="1"/>
</dbReference>
<dbReference type="PROSITE" id="PS51182">
    <property type="entry name" value="C2_TENSIN"/>
    <property type="match status" value="1"/>
</dbReference>
<feature type="region of interest" description="Disordered" evidence="20">
    <location>
        <begin position="84"/>
        <end position="110"/>
    </location>
</feature>
<reference evidence="24" key="1">
    <citation type="submission" date="2021-02" db="EMBL/GenBank/DDBJ databases">
        <authorList>
            <person name="Bekaert M."/>
        </authorList>
    </citation>
    <scope>NUCLEOTIDE SEQUENCE</scope>
    <source>
        <strain evidence="24">IoA-00</strain>
    </source>
</reference>
<feature type="domain" description="Phosphatase tensin-type" evidence="22">
    <location>
        <begin position="114"/>
        <end position="285"/>
    </location>
</feature>
<evidence type="ECO:0000256" key="1">
    <source>
        <dbReference type="ARBA" id="ARBA00004496"/>
    </source>
</evidence>
<dbReference type="CDD" id="cd14509">
    <property type="entry name" value="PTP_PTEN"/>
    <property type="match status" value="1"/>
</dbReference>
<feature type="region of interest" description="Disordered" evidence="20">
    <location>
        <begin position="435"/>
        <end position="466"/>
    </location>
</feature>
<evidence type="ECO:0000256" key="19">
    <source>
        <dbReference type="ARBA" id="ARBA00051341"/>
    </source>
</evidence>
<evidence type="ECO:0000256" key="18">
    <source>
        <dbReference type="ARBA" id="ARBA00048832"/>
    </source>
</evidence>